<protein>
    <submittedName>
        <fullName evidence="2">Uncharacterized protein</fullName>
    </submittedName>
</protein>
<dbReference type="Proteomes" id="UP000652761">
    <property type="component" value="Unassembled WGS sequence"/>
</dbReference>
<comment type="caution">
    <text evidence="2">The sequence shown here is derived from an EMBL/GenBank/DDBJ whole genome shotgun (WGS) entry which is preliminary data.</text>
</comment>
<evidence type="ECO:0000256" key="1">
    <source>
        <dbReference type="SAM" id="MobiDB-lite"/>
    </source>
</evidence>
<proteinExistence type="predicted"/>
<gene>
    <name evidence="2" type="ORF">Taro_024206</name>
</gene>
<organism evidence="2 3">
    <name type="scientific">Colocasia esculenta</name>
    <name type="common">Wild taro</name>
    <name type="synonym">Arum esculentum</name>
    <dbReference type="NCBI Taxonomy" id="4460"/>
    <lineage>
        <taxon>Eukaryota</taxon>
        <taxon>Viridiplantae</taxon>
        <taxon>Streptophyta</taxon>
        <taxon>Embryophyta</taxon>
        <taxon>Tracheophyta</taxon>
        <taxon>Spermatophyta</taxon>
        <taxon>Magnoliopsida</taxon>
        <taxon>Liliopsida</taxon>
        <taxon>Araceae</taxon>
        <taxon>Aroideae</taxon>
        <taxon>Colocasieae</taxon>
        <taxon>Colocasia</taxon>
    </lineage>
</organism>
<dbReference type="AlphaFoldDB" id="A0A843V5T0"/>
<feature type="compositionally biased region" description="Basic and acidic residues" evidence="1">
    <location>
        <begin position="95"/>
        <end position="108"/>
    </location>
</feature>
<evidence type="ECO:0000313" key="2">
    <source>
        <dbReference type="EMBL" id="MQL91591.1"/>
    </source>
</evidence>
<reference evidence="2" key="1">
    <citation type="submission" date="2017-07" db="EMBL/GenBank/DDBJ databases">
        <title>Taro Niue Genome Assembly and Annotation.</title>
        <authorList>
            <person name="Atibalentja N."/>
            <person name="Keating K."/>
            <person name="Fields C.J."/>
        </authorList>
    </citation>
    <scope>NUCLEOTIDE SEQUENCE</scope>
    <source>
        <strain evidence="2">Niue_2</strain>
        <tissue evidence="2">Leaf</tissue>
    </source>
</reference>
<name>A0A843V5T0_COLES</name>
<dbReference type="EMBL" id="NMUH01001358">
    <property type="protein sequence ID" value="MQL91591.1"/>
    <property type="molecule type" value="Genomic_DNA"/>
</dbReference>
<feature type="compositionally biased region" description="Polar residues" evidence="1">
    <location>
        <begin position="82"/>
        <end position="93"/>
    </location>
</feature>
<keyword evidence="3" id="KW-1185">Reference proteome</keyword>
<sequence>MFQDLRQKVDTKCKQVDTREPSQKACFSVWDMVSTLNHLRSTIETSPRELIFQSGTDSQRQRAKETHKHSMAKKSFNESRKSTIQNTSALTAHSTRSEHSSSSSEHKSSNKSTRSAPKSSMAMRRAPSAPMGEEASYGGPKRARTSYGELLRLTDLPNHLSSNANVREDGRQEDSECMAALPQHAFDKALRHGYSGTPRSEYTASPWARTGPTACGEHGNGSLQSTQVLSSDREAKDNATLAITPASCEEKMLRRSRGRAGRVERISDMVRVCHSLPTTHGA</sequence>
<feature type="region of interest" description="Disordered" evidence="1">
    <location>
        <begin position="50"/>
        <end position="143"/>
    </location>
</feature>
<evidence type="ECO:0000313" key="3">
    <source>
        <dbReference type="Proteomes" id="UP000652761"/>
    </source>
</evidence>
<feature type="non-terminal residue" evidence="2">
    <location>
        <position position="1"/>
    </location>
</feature>
<accession>A0A843V5T0</accession>